<dbReference type="InterPro" id="IPR011251">
    <property type="entry name" value="Luciferase-like_dom"/>
</dbReference>
<dbReference type="Gene3D" id="3.20.20.30">
    <property type="entry name" value="Luciferase-like domain"/>
    <property type="match status" value="1"/>
</dbReference>
<proteinExistence type="predicted"/>
<dbReference type="PANTHER" id="PTHR43244:SF1">
    <property type="entry name" value="5,10-METHYLENETETRAHYDROMETHANOPTERIN REDUCTASE"/>
    <property type="match status" value="1"/>
</dbReference>
<dbReference type="AlphaFoldDB" id="A0A7Y9RR52"/>
<name>A0A7Y9RR52_9ACTN</name>
<comment type="caution">
    <text evidence="3">The sequence shown here is derived from an EMBL/GenBank/DDBJ whole genome shotgun (WGS) entry which is preliminary data.</text>
</comment>
<dbReference type="NCBIfam" id="TIGR03559">
    <property type="entry name" value="F420_Rv3520c"/>
    <property type="match status" value="1"/>
</dbReference>
<dbReference type="SUPFAM" id="SSF51679">
    <property type="entry name" value="Bacterial luciferase-like"/>
    <property type="match status" value="1"/>
</dbReference>
<dbReference type="InterPro" id="IPR036661">
    <property type="entry name" value="Luciferase-like_sf"/>
</dbReference>
<evidence type="ECO:0000313" key="4">
    <source>
        <dbReference type="Proteomes" id="UP000544110"/>
    </source>
</evidence>
<dbReference type="Pfam" id="PF00296">
    <property type="entry name" value="Bac_luciferase"/>
    <property type="match status" value="1"/>
</dbReference>
<keyword evidence="1" id="KW-0560">Oxidoreductase</keyword>
<evidence type="ECO:0000313" key="3">
    <source>
        <dbReference type="EMBL" id="NYG53884.1"/>
    </source>
</evidence>
<accession>A0A7Y9RR52</accession>
<feature type="domain" description="Luciferase-like" evidence="2">
    <location>
        <begin position="10"/>
        <end position="324"/>
    </location>
</feature>
<reference evidence="3 4" key="1">
    <citation type="submission" date="2020-07" db="EMBL/GenBank/DDBJ databases">
        <title>Sequencing the genomes of 1000 actinobacteria strains.</title>
        <authorList>
            <person name="Klenk H.-P."/>
        </authorList>
    </citation>
    <scope>NUCLEOTIDE SEQUENCE [LARGE SCALE GENOMIC DNA]</scope>
    <source>
        <strain evidence="3 4">DSM 24552</strain>
    </source>
</reference>
<sequence>MKIGMPIAYAGGFKETVAELQDYEAAGLDAVLLPEVYTFDSVSQIGYIAAKTERVELCTSILNIYSRTPALLAMTAAGLDHVSDGRFVLGIGASGPQVVEGFHGVKYDAPLARTREVVDICRSVWRREKLEHHGKFYDVPLTPERGGSGLGKPLKLINHPLRADIPMVLAALGPKNVALAAELFEGWEPIFYLPERAHDAFGDALAEGRAKRSADLPPLDIAVDTRLLVSDDADAVEAARQEVREHLALYVGGMGARGKNFYNDLAVRFGFEEAAARIQDLFLGGQKAEAAAAVPDELVDGISLIGSREHVAERVGAYREVGVTTLNAAPLARTHEQRVADVATLKELSS</sequence>
<evidence type="ECO:0000259" key="2">
    <source>
        <dbReference type="Pfam" id="PF00296"/>
    </source>
</evidence>
<gene>
    <name evidence="3" type="ORF">BJ989_000188</name>
</gene>
<dbReference type="InterPro" id="IPR019951">
    <property type="entry name" value="F420_OxRdatse_Rv3520c_pred"/>
</dbReference>
<organism evidence="3 4">
    <name type="scientific">Nocardioides perillae</name>
    <dbReference type="NCBI Taxonomy" id="1119534"/>
    <lineage>
        <taxon>Bacteria</taxon>
        <taxon>Bacillati</taxon>
        <taxon>Actinomycetota</taxon>
        <taxon>Actinomycetes</taxon>
        <taxon>Propionibacteriales</taxon>
        <taxon>Nocardioidaceae</taxon>
        <taxon>Nocardioides</taxon>
    </lineage>
</organism>
<dbReference type="InterPro" id="IPR050564">
    <property type="entry name" value="F420-G6PD/mer"/>
</dbReference>
<protein>
    <submittedName>
        <fullName evidence="3">F420-dependent oxidoreductase-like protein</fullName>
    </submittedName>
</protein>
<evidence type="ECO:0000256" key="1">
    <source>
        <dbReference type="ARBA" id="ARBA00023002"/>
    </source>
</evidence>
<keyword evidence="4" id="KW-1185">Reference proteome</keyword>
<dbReference type="RefSeq" id="WP_179516623.1">
    <property type="nucleotide sequence ID" value="NZ_JACCAC010000001.1"/>
</dbReference>
<dbReference type="CDD" id="cd01097">
    <property type="entry name" value="Tetrahydromethanopterin_reductase"/>
    <property type="match status" value="1"/>
</dbReference>
<dbReference type="GO" id="GO:0016705">
    <property type="term" value="F:oxidoreductase activity, acting on paired donors, with incorporation or reduction of molecular oxygen"/>
    <property type="evidence" value="ECO:0007669"/>
    <property type="project" value="InterPro"/>
</dbReference>
<dbReference type="EMBL" id="JACCAC010000001">
    <property type="protein sequence ID" value="NYG53884.1"/>
    <property type="molecule type" value="Genomic_DNA"/>
</dbReference>
<dbReference type="Proteomes" id="UP000544110">
    <property type="component" value="Unassembled WGS sequence"/>
</dbReference>
<dbReference type="PANTHER" id="PTHR43244">
    <property type="match status" value="1"/>
</dbReference>